<feature type="region of interest" description="Disordered" evidence="4">
    <location>
        <begin position="2036"/>
        <end position="2063"/>
    </location>
</feature>
<reference evidence="7" key="4">
    <citation type="submission" date="2025-05" db="UniProtKB">
        <authorList>
            <consortium name="EnsemblFungi"/>
        </authorList>
    </citation>
    <scope>IDENTIFICATION</scope>
    <source>
        <strain evidence="7">isolate 1-1 / race 1 (BBBD)</strain>
    </source>
</reference>
<dbReference type="Proteomes" id="UP000005240">
    <property type="component" value="Unassembled WGS sequence"/>
</dbReference>
<feature type="compositionally biased region" description="Basic and acidic residues" evidence="4">
    <location>
        <begin position="1756"/>
        <end position="1765"/>
    </location>
</feature>
<dbReference type="GO" id="GO:0008017">
    <property type="term" value="F:microtubule binding"/>
    <property type="evidence" value="ECO:0007669"/>
    <property type="project" value="InterPro"/>
</dbReference>
<feature type="region of interest" description="Disordered" evidence="4">
    <location>
        <begin position="1863"/>
        <end position="1913"/>
    </location>
</feature>
<keyword evidence="2" id="KW-0963">Cytoplasm</keyword>
<feature type="compositionally biased region" description="Low complexity" evidence="4">
    <location>
        <begin position="278"/>
        <end position="290"/>
    </location>
</feature>
<feature type="compositionally biased region" description="Basic and acidic residues" evidence="4">
    <location>
        <begin position="7"/>
        <end position="22"/>
    </location>
</feature>
<dbReference type="SUPFAM" id="SSF143575">
    <property type="entry name" value="GAS2 domain-like"/>
    <property type="match status" value="1"/>
</dbReference>
<feature type="compositionally biased region" description="Polar residues" evidence="4">
    <location>
        <begin position="2183"/>
        <end position="2207"/>
    </location>
</feature>
<reference evidence="6" key="1">
    <citation type="submission" date="2009-11" db="EMBL/GenBank/DDBJ databases">
        <authorList>
            <consortium name="The Broad Institute Genome Sequencing Platform"/>
            <person name="Ward D."/>
            <person name="Feldgarden M."/>
            <person name="Earl A."/>
            <person name="Young S.K."/>
            <person name="Zeng Q."/>
            <person name="Koehrsen M."/>
            <person name="Alvarado L."/>
            <person name="Berlin A."/>
            <person name="Bochicchio J."/>
            <person name="Borenstein D."/>
            <person name="Chapman S.B."/>
            <person name="Chen Z."/>
            <person name="Engels R."/>
            <person name="Freedman E."/>
            <person name="Gellesch M."/>
            <person name="Goldberg J."/>
            <person name="Griggs A."/>
            <person name="Gujja S."/>
            <person name="Heilman E."/>
            <person name="Heiman D."/>
            <person name="Hepburn T."/>
            <person name="Howarth C."/>
            <person name="Jen D."/>
            <person name="Larson L."/>
            <person name="Lewis B."/>
            <person name="Mehta T."/>
            <person name="Park D."/>
            <person name="Pearson M."/>
            <person name="Roberts A."/>
            <person name="Saif S."/>
            <person name="Shea T."/>
            <person name="Shenoy N."/>
            <person name="Sisk P."/>
            <person name="Stolte C."/>
            <person name="Sykes S."/>
            <person name="Thomson T."/>
            <person name="Walk T."/>
            <person name="White J."/>
            <person name="Yandava C."/>
            <person name="Izard J."/>
            <person name="Baranova O.V."/>
            <person name="Blanton J.M."/>
            <person name="Tanner A.C."/>
            <person name="Dewhirst F.E."/>
            <person name="Haas B."/>
            <person name="Nusbaum C."/>
            <person name="Birren B."/>
        </authorList>
    </citation>
    <scope>NUCLEOTIDE SEQUENCE [LARGE SCALE GENOMIC DNA]</scope>
    <source>
        <strain evidence="6">1-1 BBBD Race 1</strain>
    </source>
</reference>
<name>A0A180G6E3_PUCT1</name>
<evidence type="ECO:0000313" key="6">
    <source>
        <dbReference type="EMBL" id="OAV88255.1"/>
    </source>
</evidence>
<proteinExistence type="predicted"/>
<evidence type="ECO:0000259" key="5">
    <source>
        <dbReference type="PROSITE" id="PS51460"/>
    </source>
</evidence>
<feature type="region of interest" description="Disordered" evidence="4">
    <location>
        <begin position="2183"/>
        <end position="2215"/>
    </location>
</feature>
<evidence type="ECO:0000256" key="3">
    <source>
        <dbReference type="ARBA" id="ARBA00023212"/>
    </source>
</evidence>
<evidence type="ECO:0000256" key="4">
    <source>
        <dbReference type="SAM" id="MobiDB-lite"/>
    </source>
</evidence>
<feature type="region of interest" description="Disordered" evidence="4">
    <location>
        <begin position="1756"/>
        <end position="1806"/>
    </location>
</feature>
<dbReference type="GO" id="GO:0005856">
    <property type="term" value="C:cytoskeleton"/>
    <property type="evidence" value="ECO:0007669"/>
    <property type="project" value="UniProtKB-SubCell"/>
</dbReference>
<feature type="compositionally biased region" description="Polar residues" evidence="4">
    <location>
        <begin position="258"/>
        <end position="273"/>
    </location>
</feature>
<keyword evidence="3" id="KW-0206">Cytoskeleton</keyword>
<dbReference type="PROSITE" id="PS51460">
    <property type="entry name" value="GAR"/>
    <property type="match status" value="1"/>
</dbReference>
<reference evidence="6" key="2">
    <citation type="submission" date="2016-05" db="EMBL/GenBank/DDBJ databases">
        <title>Comparative analysis highlights variable genome content of wheat rusts and divergence of the mating loci.</title>
        <authorList>
            <person name="Cuomo C.A."/>
            <person name="Bakkeren G."/>
            <person name="Szabo L."/>
            <person name="Khalil H."/>
            <person name="Joly D."/>
            <person name="Goldberg J."/>
            <person name="Young S."/>
            <person name="Zeng Q."/>
            <person name="Fellers J."/>
        </authorList>
    </citation>
    <scope>NUCLEOTIDE SEQUENCE [LARGE SCALE GENOMIC DNA]</scope>
    <source>
        <strain evidence="6">1-1 BBBD Race 1</strain>
    </source>
</reference>
<gene>
    <name evidence="6" type="ORF">PTTG_01503</name>
</gene>
<protein>
    <submittedName>
        <fullName evidence="7">GAR domain-containing protein</fullName>
    </submittedName>
</protein>
<dbReference type="SMART" id="SM00243">
    <property type="entry name" value="GAS2"/>
    <property type="match status" value="1"/>
</dbReference>
<dbReference type="InterPro" id="IPR003108">
    <property type="entry name" value="GAR_dom"/>
</dbReference>
<feature type="compositionally biased region" description="Basic and acidic residues" evidence="4">
    <location>
        <begin position="706"/>
        <end position="716"/>
    </location>
</feature>
<dbReference type="VEuPathDB" id="FungiDB:PTTG_01503"/>
<dbReference type="EnsemblFungi" id="PTTG_01503-t43_1">
    <property type="protein sequence ID" value="PTTG_01503-t43_1-p1"/>
    <property type="gene ID" value="PTTG_01503"/>
</dbReference>
<sequence>MTIIRNDSTDKDNEHHSEDKSTKLNNQLVELLEGLNNRKSRIDEQVKFLSSLPKILPFDPLPPEPSNVSRKTWEKWWSEHDRIEQEAGFFREDEFALMKKVAMSKTTNMSREDTDLVGLTLGTLEAFSKLEHLLRSRRKQLQILDLRIKWDQQTHKVRQDLAELETQLPVLLSKIRWAPPTPNLDQSLNPGIHSIPCNSPLLPRRPTTFPSSHTCPSGSSNSTRNPLSRSLQSRKEVADFHHNSQSFSSLDITAVTRSSPHVDQTSANRTSAQLGEPSTGMSSIGSSTTPGLPPQLPHSESSPRFRNTISCIRTTSAPAYENSYTSSVAIPSSYSSAQSRAMRIQSLALQLSSVNTKFHTLNRSIVPTSTTIDKLIDSGLHVPEIFLDLQDKLEAAVRSLQPTETGKFCVALMEQHKEADDIWFNLFHLGLEIESSKREIDRLLAAAQIDPLRLVEFRREFDRLSRKYDTQHLRTQLRILPTHSNYPDQPEFSERLIESLREGSDRVKSELDRLDESVKIYRFATEALEESKVLRSLMEKSRQKLIASIEAIERLNGAHPQRAWLMNSPDCLTLNEKDKEYESEWGKIMAGLKENLLAAANLLETAKAALKKLNAPGGDPNVRSDFCQVRDVLKKSVGQAKQISTHKEESVEKLSKIRTIWDKILDTQSEIGRLRDQLLLDAYRDKWRMRKSSTTSPGISSQGPDCKFEASARDPSPRGFPSLEELRRPAALPTNLFHTHQQVSNYISQSLQPLIESTLAELTQQNQHQAVLQHILSKFDDLRRVQLPGVVKLEKTVELIRTQACQVRKVESEYDAKVIEGGRWMKKVQDLIDVELEHTYEEIEKPLGPADSEAQLVDKSSQTQTLAQLTNFLHAIDQFSDSLPNRIPFVAASHSDDLAMQNGRVVLHCQPHDESVRSHLNGLSMYLMGLKNQISNESILLEWINSIHVKKFKQAVDDVAKEIQTTDMKIQTFKADIQRLQDLIESNIYEPFLTDDQLEETLNKPLQKLTVTLDEVESQLSQSASVHLEAFITSCPSSSSSGAFKPDQFILPKQMSHHQLQALYNQTRRELESIHLLANKFKNETNLRRKNEVSWRADWAQRIYEFTSDCGKLDAEIETLTSEITQQGEELVNWDESQFQALGKAKLADVDDPLPGYLEELALHESRLAACKAALESVQDRIGLVHQRATAVKLDIEDRLPVFIHLTADLFPLLDQLRCQWSKSHDIGLNISLSTARLKQDVESFLEEYERRLGWKAQCLNITGEGLQYVDELLVKFDENFEQFSRSWCSFNEGETLEEAGQAFDKMLDFSRSLNSYRTTDLYLIQSQIDVAQTKLSAVRKAIDDISSEKIPHDYLVKAEAEVERKIQELKKRFGNLEAAENDLSTLLCRMNSKHQSCLEDRVENDVISTHYEVERARLTDWGRDDLDPFINSVDTEGQHIEHLIASAQLLPSQDPTTSWLDSVAESATSRAMLDDVSSDVKNQVTAIEDLVKCAIDATQRLVILDVTQAQLAQTISTFQRTLPEECSKYLDEILNQQQFEVQDHGPNRFEAASSKLEENHSTLRALNCPLQSRLARAKDNLHIIQNEIAKIDVLSGLCDRLNQLDLDGFVDIEANSQYSPLPDQAGLAQILHVLDETGNEVEQMANTVLVQTRLQDTLNLLEDKKHKAGIMSQLANCKSAVSDCDQSFSALIDVLDVRRTEITEARIKNITESAKASFGALLKLSEYVKTDPRVGYHVTRTRHTWEELQSIIKETPSEQQKDLGRSINRASNPLSKSTRLPLPNRSRSRLANATDTSSSVNSSPSCFIPRLKHSSHHVMNQFESPAASDSPAGFTNSPSFMITRRHAQPSPESLHSRLNKAIPNSESNTQPIPVRSISRQSEGKNPSSTRSNISFRERHRLHSIQGTPTRPAAKLLANRTAANPNTTPTLYKPQANRNIDKLVGNVVNRLARNQFRVHVAPADGWEDNSGMYWIGDKIYFCRILRSQTVMVRIGGGWCELSAFLMEHLRLTTLNTTAQVQLRTGGGSERVASAEHARRASTSHSALLPSSTISSHGSCDSSPRNTQAVNYARLIDSSTSTPTSSTGTVLITTPQEIRTNSGPSSNERVNLNQSTSQLNSFLSTPTETIQMFLRKAENRSYLTNNYIQTPPNDGLTTSESILKINRPNFSSVSSAKLDPSALSASVSHNTNPNSPNLNMGTTGSNKHSPLPLWRP</sequence>
<feature type="compositionally biased region" description="Polar residues" evidence="4">
    <location>
        <begin position="692"/>
        <end position="703"/>
    </location>
</feature>
<feature type="region of interest" description="Disordered" evidence="4">
    <location>
        <begin position="1"/>
        <end position="22"/>
    </location>
</feature>
<organism evidence="6">
    <name type="scientific">Puccinia triticina (isolate 1-1 / race 1 (BBBD))</name>
    <name type="common">Brown leaf rust fungus</name>
    <dbReference type="NCBI Taxonomy" id="630390"/>
    <lineage>
        <taxon>Eukaryota</taxon>
        <taxon>Fungi</taxon>
        <taxon>Dikarya</taxon>
        <taxon>Basidiomycota</taxon>
        <taxon>Pucciniomycotina</taxon>
        <taxon>Pucciniomycetes</taxon>
        <taxon>Pucciniales</taxon>
        <taxon>Pucciniaceae</taxon>
        <taxon>Puccinia</taxon>
    </lineage>
</organism>
<dbReference type="InterPro" id="IPR036534">
    <property type="entry name" value="GAR_dom_sf"/>
</dbReference>
<dbReference type="OrthoDB" id="3359034at2759"/>
<feature type="region of interest" description="Disordered" evidence="4">
    <location>
        <begin position="258"/>
        <end position="304"/>
    </location>
</feature>
<evidence type="ECO:0000256" key="2">
    <source>
        <dbReference type="ARBA" id="ARBA00022490"/>
    </source>
</evidence>
<keyword evidence="8" id="KW-1185">Reference proteome</keyword>
<feature type="compositionally biased region" description="Polar residues" evidence="4">
    <location>
        <begin position="208"/>
        <end position="231"/>
    </location>
</feature>
<feature type="compositionally biased region" description="Polar residues" evidence="4">
    <location>
        <begin position="1769"/>
        <end position="1779"/>
    </location>
</feature>
<evidence type="ECO:0000313" key="8">
    <source>
        <dbReference type="Proteomes" id="UP000005240"/>
    </source>
</evidence>
<evidence type="ECO:0000256" key="1">
    <source>
        <dbReference type="ARBA" id="ARBA00004245"/>
    </source>
</evidence>
<feature type="region of interest" description="Disordered" evidence="4">
    <location>
        <begin position="182"/>
        <end position="238"/>
    </location>
</feature>
<feature type="domain" description="GAR" evidence="5">
    <location>
        <begin position="1935"/>
        <end position="2012"/>
    </location>
</feature>
<dbReference type="Gene3D" id="3.30.920.20">
    <property type="entry name" value="Gas2-like domain"/>
    <property type="match status" value="1"/>
</dbReference>
<accession>A0A180G6E3</accession>
<evidence type="ECO:0000313" key="7">
    <source>
        <dbReference type="EnsemblFungi" id="PTTG_01503-t43_1-p1"/>
    </source>
</evidence>
<dbReference type="EMBL" id="ADAS02000193">
    <property type="protein sequence ID" value="OAV88255.1"/>
    <property type="molecule type" value="Genomic_DNA"/>
</dbReference>
<feature type="region of interest" description="Disordered" evidence="4">
    <location>
        <begin position="691"/>
        <end position="720"/>
    </location>
</feature>
<feature type="compositionally biased region" description="Polar residues" evidence="4">
    <location>
        <begin position="1863"/>
        <end position="1895"/>
    </location>
</feature>
<feature type="compositionally biased region" description="Polar residues" evidence="4">
    <location>
        <begin position="2040"/>
        <end position="2063"/>
    </location>
</feature>
<reference evidence="7 8" key="3">
    <citation type="journal article" date="2017" name="G3 (Bethesda)">
        <title>Comparative analysis highlights variable genome content of wheat rusts and divergence of the mating loci.</title>
        <authorList>
            <person name="Cuomo C.A."/>
            <person name="Bakkeren G."/>
            <person name="Khalil H.B."/>
            <person name="Panwar V."/>
            <person name="Joly D."/>
            <person name="Linning R."/>
            <person name="Sakthikumar S."/>
            <person name="Song X."/>
            <person name="Adiconis X."/>
            <person name="Fan L."/>
            <person name="Goldberg J.M."/>
            <person name="Levin J.Z."/>
            <person name="Young S."/>
            <person name="Zeng Q."/>
            <person name="Anikster Y."/>
            <person name="Bruce M."/>
            <person name="Wang M."/>
            <person name="Yin C."/>
            <person name="McCallum B."/>
            <person name="Szabo L.J."/>
            <person name="Hulbert S."/>
            <person name="Chen X."/>
            <person name="Fellers J.P."/>
        </authorList>
    </citation>
    <scope>NUCLEOTIDE SEQUENCE</scope>
    <source>
        <strain evidence="8">Isolate 1-1 / race 1 (BBBD)</strain>
        <strain evidence="7">isolate 1-1 / race 1 (BBBD)</strain>
    </source>
</reference>
<dbReference type="Pfam" id="PF02187">
    <property type="entry name" value="GAS2"/>
    <property type="match status" value="1"/>
</dbReference>
<comment type="subcellular location">
    <subcellularLocation>
        <location evidence="1">Cytoplasm</location>
        <location evidence="1">Cytoskeleton</location>
    </subcellularLocation>
</comment>